<dbReference type="InterPro" id="IPR044849">
    <property type="entry name" value="CASTOR/POLLUX/SYM8-like"/>
</dbReference>
<evidence type="ECO:0000256" key="2">
    <source>
        <dbReference type="ARBA" id="ARBA00022448"/>
    </source>
</evidence>
<feature type="domain" description="CASTOR/POLLUX/SYM8 ion channel conserved" evidence="8">
    <location>
        <begin position="284"/>
        <end position="382"/>
    </location>
</feature>
<organism evidence="9 10">
    <name type="scientific">Halopseudomonas salegens</name>
    <dbReference type="NCBI Taxonomy" id="1434072"/>
    <lineage>
        <taxon>Bacteria</taxon>
        <taxon>Pseudomonadati</taxon>
        <taxon>Pseudomonadota</taxon>
        <taxon>Gammaproteobacteria</taxon>
        <taxon>Pseudomonadales</taxon>
        <taxon>Pseudomonadaceae</taxon>
        <taxon>Halopseudomonas</taxon>
    </lineage>
</organism>
<accession>A0A1H2E7N5</accession>
<feature type="transmembrane region" description="Helical" evidence="7">
    <location>
        <begin position="88"/>
        <end position="107"/>
    </location>
</feature>
<evidence type="ECO:0000256" key="5">
    <source>
        <dbReference type="ARBA" id="ARBA00023065"/>
    </source>
</evidence>
<dbReference type="GO" id="GO:0006811">
    <property type="term" value="P:monoatomic ion transport"/>
    <property type="evidence" value="ECO:0007669"/>
    <property type="project" value="UniProtKB-KW"/>
</dbReference>
<evidence type="ECO:0000256" key="6">
    <source>
        <dbReference type="ARBA" id="ARBA00023136"/>
    </source>
</evidence>
<dbReference type="Pfam" id="PF06241">
    <property type="entry name" value="Castor_Poll_mid"/>
    <property type="match status" value="1"/>
</dbReference>
<evidence type="ECO:0000313" key="10">
    <source>
        <dbReference type="Proteomes" id="UP000243924"/>
    </source>
</evidence>
<dbReference type="OrthoDB" id="305351at2"/>
<evidence type="ECO:0000256" key="4">
    <source>
        <dbReference type="ARBA" id="ARBA00022989"/>
    </source>
</evidence>
<reference evidence="10" key="1">
    <citation type="submission" date="2016-10" db="EMBL/GenBank/DDBJ databases">
        <authorList>
            <person name="Varghese N."/>
            <person name="Submissions S."/>
        </authorList>
    </citation>
    <scope>NUCLEOTIDE SEQUENCE [LARGE SCALE GENOMIC DNA]</scope>
    <source>
        <strain evidence="10">CECT 8338</strain>
    </source>
</reference>
<dbReference type="InterPro" id="IPR010420">
    <property type="entry name" value="CASTOR/POLLUX/SYM8_dom"/>
</dbReference>
<sequence>MLPLRFVDRLRFFIERQFVKGAFFQLLVVAVVVGLISLTGGLLVAPFEGPFETLGQAVWWAFLRLTDPGYLGDDEGTWQRFVSTMLTVSGYVVFLGALVAIMTSWLITVMRDLERGLTPVALKNHVAILGWTSQTALLAAELMSSSGRMKRFLEKNDTQKLKLVILAEDVSAEQALELRNEPGISGRFREIIMRSGLPIQSEALHRVACLQAAAIIIPSAEHAPGELVTSDAQTVKALLSIASQARYFDLPLPFCVAELQDMRKLPVLERAYPGAVEVVAGDATISRLIAQNLIHPGLSDVYNELLSDTDGNDIYVRSGETMVGQTLQALAAARPLAIVMGLLSPAERGGWKVMLPAPGDYQVAAEDQVVMLARDYAETEPDKAGGLLPEVNLVLPSAPVAQVTCSRRVLVFGWNRRVPALLQEMGSYPAVDYTVDLISVVPADEREQAINGYLADGGEVSCRHIEADFMVESEISRLNPSEYDSIVFLSSDRVDSGEEADARVMVGYLQLEDVLERSSRRPQLIMELSDPGNRHLLTDNSSEMLISPMILSHVLAQVALRRELRVVLDDLFMAGGGEIQFRNPDDYPLPASSDFQRLEKTLAETGEVALGIWRAVPDDLGRHAVLNPSRSMRLALQSGDRLIVLARG</sequence>
<keyword evidence="10" id="KW-1185">Reference proteome</keyword>
<gene>
    <name evidence="9" type="ORF">SAMN05216210_0432</name>
</gene>
<dbReference type="PANTHER" id="PTHR31563">
    <property type="entry name" value="ION CHANNEL POLLUX-RELATED"/>
    <property type="match status" value="1"/>
</dbReference>
<name>A0A1H2E7N5_9GAMM</name>
<keyword evidence="5" id="KW-0406">Ion transport</keyword>
<dbReference type="EMBL" id="LT629787">
    <property type="protein sequence ID" value="SDT91202.1"/>
    <property type="molecule type" value="Genomic_DNA"/>
</dbReference>
<dbReference type="RefSeq" id="WP_092383679.1">
    <property type="nucleotide sequence ID" value="NZ_LT629787.1"/>
</dbReference>
<feature type="transmembrane region" description="Helical" evidence="7">
    <location>
        <begin position="21"/>
        <end position="45"/>
    </location>
</feature>
<dbReference type="PANTHER" id="PTHR31563:SF10">
    <property type="entry name" value="ION CHANNEL POLLUX-RELATED"/>
    <property type="match status" value="1"/>
</dbReference>
<dbReference type="STRING" id="1434072.SAMN05216210_0432"/>
<proteinExistence type="predicted"/>
<keyword evidence="3 7" id="KW-0812">Transmembrane</keyword>
<comment type="subcellular location">
    <subcellularLocation>
        <location evidence="1">Endomembrane system</location>
        <topology evidence="1">Multi-pass membrane protein</topology>
    </subcellularLocation>
</comment>
<evidence type="ECO:0000256" key="3">
    <source>
        <dbReference type="ARBA" id="ARBA00022692"/>
    </source>
</evidence>
<protein>
    <submittedName>
        <fullName evidence="9">Castor and Pollux, part of voltage-gated ion channel</fullName>
    </submittedName>
</protein>
<keyword evidence="2" id="KW-0813">Transport</keyword>
<keyword evidence="4 7" id="KW-1133">Transmembrane helix</keyword>
<evidence type="ECO:0000256" key="7">
    <source>
        <dbReference type="SAM" id="Phobius"/>
    </source>
</evidence>
<dbReference type="AlphaFoldDB" id="A0A1H2E7N5"/>
<keyword evidence="6 7" id="KW-0472">Membrane</keyword>
<dbReference type="Proteomes" id="UP000243924">
    <property type="component" value="Chromosome I"/>
</dbReference>
<dbReference type="GO" id="GO:0012505">
    <property type="term" value="C:endomembrane system"/>
    <property type="evidence" value="ECO:0007669"/>
    <property type="project" value="UniProtKB-SubCell"/>
</dbReference>
<evidence type="ECO:0000313" key="9">
    <source>
        <dbReference type="EMBL" id="SDT91202.1"/>
    </source>
</evidence>
<evidence type="ECO:0000256" key="1">
    <source>
        <dbReference type="ARBA" id="ARBA00004127"/>
    </source>
</evidence>
<dbReference type="Gene3D" id="3.40.50.720">
    <property type="entry name" value="NAD(P)-binding Rossmann-like Domain"/>
    <property type="match status" value="1"/>
</dbReference>
<evidence type="ECO:0000259" key="8">
    <source>
        <dbReference type="Pfam" id="PF06241"/>
    </source>
</evidence>